<keyword evidence="2" id="KW-1185">Reference proteome</keyword>
<dbReference type="Proteomes" id="UP001141629">
    <property type="component" value="Unassembled WGS sequence"/>
</dbReference>
<proteinExistence type="predicted"/>
<reference evidence="1" key="2">
    <citation type="journal article" date="2022" name="BMC Genomics">
        <title>Comparative genome analysis of mycobacteria focusing on tRNA and non-coding RNA.</title>
        <authorList>
            <person name="Behra P.R.K."/>
            <person name="Pettersson B.M.F."/>
            <person name="Ramesh M."/>
            <person name="Das S."/>
            <person name="Dasgupta S."/>
            <person name="Kirsebom L.A."/>
        </authorList>
    </citation>
    <scope>NUCLEOTIDE SEQUENCE</scope>
    <source>
        <strain evidence="1">DSM 44838</strain>
    </source>
</reference>
<evidence type="ECO:0008006" key="3">
    <source>
        <dbReference type="Google" id="ProtNLM"/>
    </source>
</evidence>
<accession>A0A9X3C5C5</accession>
<evidence type="ECO:0000313" key="1">
    <source>
        <dbReference type="EMBL" id="MCV7424342.1"/>
    </source>
</evidence>
<gene>
    <name evidence="1" type="ORF">H7K45_27725</name>
</gene>
<name>A0A9X3C5C5_9MYCO</name>
<reference evidence="1" key="1">
    <citation type="submission" date="2020-07" db="EMBL/GenBank/DDBJ databases">
        <authorList>
            <person name="Pettersson B.M.F."/>
            <person name="Behra P.R.K."/>
            <person name="Ramesh M."/>
            <person name="Das S."/>
            <person name="Dasgupta S."/>
            <person name="Kirsebom L.A."/>
        </authorList>
    </citation>
    <scope>NUCLEOTIDE SEQUENCE</scope>
    <source>
        <strain evidence="1">DSM 44838</strain>
    </source>
</reference>
<dbReference type="AlphaFoldDB" id="A0A9X3C5C5"/>
<organism evidence="1 2">
    <name type="scientific">Mycobacterium yunnanensis</name>
    <dbReference type="NCBI Taxonomy" id="368477"/>
    <lineage>
        <taxon>Bacteria</taxon>
        <taxon>Bacillati</taxon>
        <taxon>Actinomycetota</taxon>
        <taxon>Actinomycetes</taxon>
        <taxon>Mycobacteriales</taxon>
        <taxon>Mycobacteriaceae</taxon>
        <taxon>Mycobacterium</taxon>
    </lineage>
</organism>
<comment type="caution">
    <text evidence="1">The sequence shown here is derived from an EMBL/GenBank/DDBJ whole genome shotgun (WGS) entry which is preliminary data.</text>
</comment>
<dbReference type="RefSeq" id="WP_263999397.1">
    <property type="nucleotide sequence ID" value="NZ_JACKVK010000014.1"/>
</dbReference>
<sequence>MGAIPIVKGVAIRATKVDRCGKPLEGPANRIVTDGFIRANFDPNMKAREELEQTNAAGKVCFSDSTPPERKWYNTELQLCGVDPDLYSMFVGYEKVLDYDDKAIGFRDNADVIADYGVALEIWTGGRSDDDCDEPTDSIFSITGSGVTHGYILAGVTEWQAGALTVEAAVGNFSLTGITMPMLHWGRGPYNVAAIDSSLTPGRLLAPTSKKEHLTFFRTPVPPPEPTNGACALAVQSIFTGGPSLAYFGAQAADVAPAQPICDPTVYTVVVSGTGNYKLKVGAEPTANIAHTALPAAVKTAIEALPNVVPGQVEVTGTAGNLTVKLDPSLPALTSDSTGLTGGTAAVTPV</sequence>
<dbReference type="EMBL" id="JACKVK010000014">
    <property type="protein sequence ID" value="MCV7424342.1"/>
    <property type="molecule type" value="Genomic_DNA"/>
</dbReference>
<evidence type="ECO:0000313" key="2">
    <source>
        <dbReference type="Proteomes" id="UP001141629"/>
    </source>
</evidence>
<protein>
    <recommendedName>
        <fullName evidence="3">Major tail protein</fullName>
    </recommendedName>
</protein>